<organism evidence="1 2">
    <name type="scientific">Schleiferilactobacillus perolens DSM 12744</name>
    <dbReference type="NCBI Taxonomy" id="1423792"/>
    <lineage>
        <taxon>Bacteria</taxon>
        <taxon>Bacillati</taxon>
        <taxon>Bacillota</taxon>
        <taxon>Bacilli</taxon>
        <taxon>Lactobacillales</taxon>
        <taxon>Lactobacillaceae</taxon>
        <taxon>Schleiferilactobacillus</taxon>
    </lineage>
</organism>
<dbReference type="STRING" id="1423792.FD09_GL002219"/>
<reference evidence="1 2" key="1">
    <citation type="journal article" date="2015" name="Genome Announc.">
        <title>Expanding the biotechnology potential of lactobacilli through comparative genomics of 213 strains and associated genera.</title>
        <authorList>
            <person name="Sun Z."/>
            <person name="Harris H.M."/>
            <person name="McCann A."/>
            <person name="Guo C."/>
            <person name="Argimon S."/>
            <person name="Zhang W."/>
            <person name="Yang X."/>
            <person name="Jeffery I.B."/>
            <person name="Cooney J.C."/>
            <person name="Kagawa T.F."/>
            <person name="Liu W."/>
            <person name="Song Y."/>
            <person name="Salvetti E."/>
            <person name="Wrobel A."/>
            <person name="Rasinkangas P."/>
            <person name="Parkhill J."/>
            <person name="Rea M.C."/>
            <person name="O'Sullivan O."/>
            <person name="Ritari J."/>
            <person name="Douillard F.P."/>
            <person name="Paul Ross R."/>
            <person name="Yang R."/>
            <person name="Briner A.E."/>
            <person name="Felis G.E."/>
            <person name="de Vos W.M."/>
            <person name="Barrangou R."/>
            <person name="Klaenhammer T.R."/>
            <person name="Caufield P.W."/>
            <person name="Cui Y."/>
            <person name="Zhang H."/>
            <person name="O'Toole P.W."/>
        </authorList>
    </citation>
    <scope>NUCLEOTIDE SEQUENCE [LARGE SCALE GENOMIC DNA]</scope>
    <source>
        <strain evidence="1 2">DSM 12744</strain>
    </source>
</reference>
<dbReference type="PATRIC" id="fig|1423792.3.peg.2259"/>
<evidence type="ECO:0000313" key="2">
    <source>
        <dbReference type="Proteomes" id="UP000051330"/>
    </source>
</evidence>
<accession>A0A0R1N011</accession>
<protein>
    <submittedName>
        <fullName evidence="1">Uncharacterized protein</fullName>
    </submittedName>
</protein>
<sequence>MAKKYYETQTLGNGVALTIANKHPFGKPVPIYAEVDDQTGEVKLFIRHTDLPKLAKITPLDDFDIS</sequence>
<proteinExistence type="predicted"/>
<dbReference type="Proteomes" id="UP000051330">
    <property type="component" value="Unassembled WGS sequence"/>
</dbReference>
<evidence type="ECO:0000313" key="1">
    <source>
        <dbReference type="EMBL" id="KRL13388.1"/>
    </source>
</evidence>
<comment type="caution">
    <text evidence="1">The sequence shown here is derived from an EMBL/GenBank/DDBJ whole genome shotgun (WGS) entry which is preliminary data.</text>
</comment>
<keyword evidence="2" id="KW-1185">Reference proteome</keyword>
<name>A0A0R1N011_9LACO</name>
<dbReference type="AlphaFoldDB" id="A0A0R1N011"/>
<dbReference type="EMBL" id="AZEC01000004">
    <property type="protein sequence ID" value="KRL13388.1"/>
    <property type="molecule type" value="Genomic_DNA"/>
</dbReference>
<dbReference type="RefSeq" id="WP_057819341.1">
    <property type="nucleotide sequence ID" value="NZ_AZEC01000004.1"/>
</dbReference>
<dbReference type="OrthoDB" id="2332824at2"/>
<gene>
    <name evidence="1" type="ORF">FD09_GL002219</name>
</gene>